<dbReference type="Pfam" id="PF01297">
    <property type="entry name" value="ZnuA"/>
    <property type="match status" value="1"/>
</dbReference>
<evidence type="ECO:0000256" key="5">
    <source>
        <dbReference type="SAM" id="SignalP"/>
    </source>
</evidence>
<organism evidence="6 7">
    <name type="scientific">Flavimobilis marinus</name>
    <dbReference type="NCBI Taxonomy" id="285351"/>
    <lineage>
        <taxon>Bacteria</taxon>
        <taxon>Bacillati</taxon>
        <taxon>Actinomycetota</taxon>
        <taxon>Actinomycetes</taxon>
        <taxon>Micrococcales</taxon>
        <taxon>Jonesiaceae</taxon>
        <taxon>Flavimobilis</taxon>
    </lineage>
</organism>
<dbReference type="EMBL" id="FONZ01000002">
    <property type="protein sequence ID" value="SFF09251.1"/>
    <property type="molecule type" value="Genomic_DNA"/>
</dbReference>
<keyword evidence="3 5" id="KW-0732">Signal</keyword>
<sequence length="325" mass="33393">MNISRLPLVAAALTATLALSACGSTGADDGKVEVLASFYPLEYVAAQVGGDRVTVSGLTPAGGDPHSLELAPAAVRSIGAADVVVVQSGFTEAVDQAVAASSPAHLVDAAPYATLGGEVHEEDGAEEAEHEEEEAEHEDEAAGHEGHDHSGADPHFWLSPGRLVPLASDVADALTAADPDGAAEYAANAQALVDQLRALEESYSSGLQTCAADVLVTTHEAFGYVTDDFGLTQVGILGLDPEVEASPARLREIGAVVAENDVSTVFVEAGASAKMTEVLASDLDVATSTLNPLETLTKEEREAGQDYASIMTTNLDNLRTALDCG</sequence>
<feature type="chain" id="PRO_5039603504" evidence="5">
    <location>
        <begin position="21"/>
        <end position="325"/>
    </location>
</feature>
<comment type="similarity">
    <text evidence="1">Belongs to the bacterial solute-binding protein 9 family.</text>
</comment>
<protein>
    <submittedName>
        <fullName evidence="6">Zinc transport system substrate-binding protein</fullName>
    </submittedName>
</protein>
<evidence type="ECO:0000256" key="3">
    <source>
        <dbReference type="ARBA" id="ARBA00022729"/>
    </source>
</evidence>
<feature type="signal peptide" evidence="5">
    <location>
        <begin position="1"/>
        <end position="20"/>
    </location>
</feature>
<dbReference type="AlphaFoldDB" id="A0A1I2FXW1"/>
<dbReference type="OrthoDB" id="9810636at2"/>
<dbReference type="PROSITE" id="PS51257">
    <property type="entry name" value="PROKAR_LIPOPROTEIN"/>
    <property type="match status" value="1"/>
</dbReference>
<dbReference type="GO" id="GO:0046872">
    <property type="term" value="F:metal ion binding"/>
    <property type="evidence" value="ECO:0007669"/>
    <property type="project" value="InterPro"/>
</dbReference>
<gene>
    <name evidence="6" type="ORF">SAMN04488035_1546</name>
</gene>
<dbReference type="PANTHER" id="PTHR42953:SF3">
    <property type="entry name" value="HIGH-AFFINITY ZINC UPTAKE SYSTEM PROTEIN ZNUA"/>
    <property type="match status" value="1"/>
</dbReference>
<reference evidence="7" key="1">
    <citation type="submission" date="2016-10" db="EMBL/GenBank/DDBJ databases">
        <authorList>
            <person name="Varghese N."/>
            <person name="Submissions S."/>
        </authorList>
    </citation>
    <scope>NUCLEOTIDE SEQUENCE [LARGE SCALE GENOMIC DNA]</scope>
    <source>
        <strain evidence="7">DSM 19083</strain>
    </source>
</reference>
<evidence type="ECO:0000256" key="4">
    <source>
        <dbReference type="SAM" id="MobiDB-lite"/>
    </source>
</evidence>
<feature type="region of interest" description="Disordered" evidence="4">
    <location>
        <begin position="121"/>
        <end position="155"/>
    </location>
</feature>
<dbReference type="GO" id="GO:0030001">
    <property type="term" value="P:metal ion transport"/>
    <property type="evidence" value="ECO:0007669"/>
    <property type="project" value="InterPro"/>
</dbReference>
<dbReference type="Gene3D" id="3.40.50.1980">
    <property type="entry name" value="Nitrogenase molybdenum iron protein domain"/>
    <property type="match status" value="2"/>
</dbReference>
<evidence type="ECO:0000256" key="2">
    <source>
        <dbReference type="ARBA" id="ARBA00022448"/>
    </source>
</evidence>
<evidence type="ECO:0000313" key="7">
    <source>
        <dbReference type="Proteomes" id="UP000198520"/>
    </source>
</evidence>
<feature type="compositionally biased region" description="Basic and acidic residues" evidence="4">
    <location>
        <begin position="140"/>
        <end position="152"/>
    </location>
</feature>
<accession>A0A1I2FXW1</accession>
<feature type="compositionally biased region" description="Acidic residues" evidence="4">
    <location>
        <begin position="121"/>
        <end position="139"/>
    </location>
</feature>
<evidence type="ECO:0000256" key="1">
    <source>
        <dbReference type="ARBA" id="ARBA00011028"/>
    </source>
</evidence>
<keyword evidence="2" id="KW-0813">Transport</keyword>
<proteinExistence type="inferred from homology"/>
<name>A0A1I2FXW1_9MICO</name>
<dbReference type="SUPFAM" id="SSF53807">
    <property type="entry name" value="Helical backbone' metal receptor"/>
    <property type="match status" value="1"/>
</dbReference>
<dbReference type="STRING" id="285351.SAMN04488035_1546"/>
<dbReference type="InterPro" id="IPR006127">
    <property type="entry name" value="ZnuA-like"/>
</dbReference>
<dbReference type="InterPro" id="IPR006129">
    <property type="entry name" value="AdhesinB"/>
</dbReference>
<dbReference type="RefSeq" id="WP_093377426.1">
    <property type="nucleotide sequence ID" value="NZ_BNAN01000002.1"/>
</dbReference>
<dbReference type="InterPro" id="IPR050492">
    <property type="entry name" value="Bact_metal-bind_prot9"/>
</dbReference>
<dbReference type="Proteomes" id="UP000198520">
    <property type="component" value="Unassembled WGS sequence"/>
</dbReference>
<keyword evidence="7" id="KW-1185">Reference proteome</keyword>
<evidence type="ECO:0000313" key="6">
    <source>
        <dbReference type="EMBL" id="SFF09251.1"/>
    </source>
</evidence>
<dbReference type="PANTHER" id="PTHR42953">
    <property type="entry name" value="HIGH-AFFINITY ZINC UPTAKE SYSTEM PROTEIN ZNUA-RELATED"/>
    <property type="match status" value="1"/>
</dbReference>
<dbReference type="GO" id="GO:0007155">
    <property type="term" value="P:cell adhesion"/>
    <property type="evidence" value="ECO:0007669"/>
    <property type="project" value="InterPro"/>
</dbReference>
<dbReference type="PRINTS" id="PR00691">
    <property type="entry name" value="ADHESINB"/>
</dbReference>